<organism evidence="1 2">
    <name type="scientific">Acinetobacter venetianus (strain ATCC 31012 / DSM 23050 / BCRC 14357 / CCUG 45561 / CIP 110063 / KCTC 2702 / LMG 19082 / RAG-1)</name>
    <dbReference type="NCBI Taxonomy" id="1191460"/>
    <lineage>
        <taxon>Bacteria</taxon>
        <taxon>Pseudomonadati</taxon>
        <taxon>Pseudomonadota</taxon>
        <taxon>Gammaproteobacteria</taxon>
        <taxon>Moraxellales</taxon>
        <taxon>Moraxellaceae</taxon>
        <taxon>Acinetobacter</taxon>
    </lineage>
</organism>
<dbReference type="HOGENOM" id="CLU_1017917_0_0_6"/>
<dbReference type="AlphaFoldDB" id="N8YMJ9"/>
<evidence type="ECO:0008006" key="3">
    <source>
        <dbReference type="Google" id="ProtNLM"/>
    </source>
</evidence>
<proteinExistence type="predicted"/>
<reference evidence="1 2" key="1">
    <citation type="submission" date="2013-02" db="EMBL/GenBank/DDBJ databases">
        <title>The Genome Sequence of Acinetobacter venetianus CIP 110063.</title>
        <authorList>
            <consortium name="The Broad Institute Genome Sequencing Platform"/>
            <consortium name="The Broad Institute Genome Sequencing Center for Infectious Disease"/>
            <person name="Cerqueira G."/>
            <person name="Feldgarden M."/>
            <person name="Courvalin P."/>
            <person name="Perichon B."/>
            <person name="Grillot-Courvalin C."/>
            <person name="Clermont D."/>
            <person name="Rocha E."/>
            <person name="Yoon E.-J."/>
            <person name="Nemec A."/>
            <person name="Walker B."/>
            <person name="Young S.K."/>
            <person name="Zeng Q."/>
            <person name="Gargeya S."/>
            <person name="Fitzgerald M."/>
            <person name="Haas B."/>
            <person name="Abouelleil A."/>
            <person name="Alvarado L."/>
            <person name="Arachchi H.M."/>
            <person name="Berlin A.M."/>
            <person name="Chapman S.B."/>
            <person name="Dewar J."/>
            <person name="Goldberg J."/>
            <person name="Griggs A."/>
            <person name="Gujja S."/>
            <person name="Hansen M."/>
            <person name="Howarth C."/>
            <person name="Imamovic A."/>
            <person name="Larimer J."/>
            <person name="McCowan C."/>
            <person name="Murphy C."/>
            <person name="Neiman D."/>
            <person name="Pearson M."/>
            <person name="Priest M."/>
            <person name="Roberts A."/>
            <person name="Saif S."/>
            <person name="Shea T."/>
            <person name="Sisk P."/>
            <person name="Sykes S."/>
            <person name="Wortman J."/>
            <person name="Nusbaum C."/>
            <person name="Birren B."/>
        </authorList>
    </citation>
    <scope>NUCLEOTIDE SEQUENCE [LARGE SCALE GENOMIC DNA]</scope>
    <source>
        <strain evidence="2">ATCC 31012 / DSM 23050 / BCRC 14357 / CCUG 45561 / CIP 110063 / KCTC 2702 / LMG 19082 / RAG-1</strain>
    </source>
</reference>
<comment type="caution">
    <text evidence="1">The sequence shown here is derived from an EMBL/GenBank/DDBJ whole genome shotgun (WGS) entry which is preliminary data.</text>
</comment>
<evidence type="ECO:0000313" key="2">
    <source>
        <dbReference type="Proteomes" id="UP000018445"/>
    </source>
</evidence>
<sequence>MVWAHDNLSEASRPSELDLALVKKGILDKNYKIINPSKIYEELNNLTPKRDIVPNSDAFKVLAYFRGLFQEINFNITLLKAQSNKDLESPTNKYVDMFTDLLFPLYCYQLSQNIFTRVNPSTMNVSLMAKDGSFIGQVKKNNSDCNWEQYNYIDLSSQRLNQHVKTSPRYIIAPQIPSFNSYELDWGNRELEIELLVNENGDVIKVGFPSIYFSDESDKVYQKLKPAFLKAKFYPYIEDGRARSFLILQPVELRSSESEPLFHKITKSIFGKK</sequence>
<dbReference type="PATRIC" id="fig|1191460.12.peg.797"/>
<name>N8YMJ9_ACIVR</name>
<evidence type="ECO:0000313" key="1">
    <source>
        <dbReference type="EMBL" id="ENV38047.1"/>
    </source>
</evidence>
<accession>N8YMJ9</accession>
<gene>
    <name evidence="1" type="ORF">F959_00804</name>
</gene>
<protein>
    <recommendedName>
        <fullName evidence="3">TonB C-terminal domain-containing protein</fullName>
    </recommendedName>
</protein>
<dbReference type="eggNOG" id="ENOG5031RAF">
    <property type="taxonomic scope" value="Bacteria"/>
</dbReference>
<dbReference type="Proteomes" id="UP000018445">
    <property type="component" value="Unassembled WGS sequence"/>
</dbReference>
<dbReference type="EMBL" id="APPO01000008">
    <property type="protein sequence ID" value="ENV38047.1"/>
    <property type="molecule type" value="Genomic_DNA"/>
</dbReference>
<keyword evidence="2" id="KW-1185">Reference proteome</keyword>
<dbReference type="OrthoDB" id="6711235at2"/>